<dbReference type="SUPFAM" id="SSF50104">
    <property type="entry name" value="Translation proteins SH3-like domain"/>
    <property type="match status" value="1"/>
</dbReference>
<dbReference type="SMART" id="SM01382">
    <property type="entry name" value="Ribosomal_L2_C"/>
    <property type="match status" value="1"/>
</dbReference>
<geneLocation type="plastid" evidence="5"/>
<evidence type="ECO:0000259" key="4">
    <source>
        <dbReference type="SMART" id="SM01382"/>
    </source>
</evidence>
<evidence type="ECO:0000313" key="5">
    <source>
        <dbReference type="EMBL" id="AZJ16603.1"/>
    </source>
</evidence>
<dbReference type="EMBL" id="MK036331">
    <property type="protein sequence ID" value="AZJ16603.1"/>
    <property type="molecule type" value="Genomic_DNA"/>
</dbReference>
<gene>
    <name evidence="5" type="primary">rpl2</name>
</gene>
<evidence type="ECO:0000256" key="2">
    <source>
        <dbReference type="ARBA" id="ARBA00022980"/>
    </source>
</evidence>
<dbReference type="Pfam" id="PF03947">
    <property type="entry name" value="Ribosomal_L2_C"/>
    <property type="match status" value="1"/>
</dbReference>
<evidence type="ECO:0000256" key="1">
    <source>
        <dbReference type="ARBA" id="ARBA00005636"/>
    </source>
</evidence>
<reference evidence="5" key="1">
    <citation type="journal article" date="2018" name="J. ISSAAS">
        <title>Rhopalocnemis phalloides has one of the most reduced and mutated plastid genomes known.</title>
        <authorList>
            <person name="Schelkunov M.I."/>
            <person name="Nuraliev M.S."/>
            <person name="Logacheva M.D."/>
        </authorList>
    </citation>
    <scope>NUCLEOTIDE SEQUENCE</scope>
</reference>
<organism evidence="5">
    <name type="scientific">Rhopalocnemis phalloides</name>
    <dbReference type="NCBI Taxonomy" id="1128106"/>
    <lineage>
        <taxon>Eukaryota</taxon>
        <taxon>Viridiplantae</taxon>
        <taxon>Streptophyta</taxon>
        <taxon>Embryophyta</taxon>
        <taxon>Tracheophyta</taxon>
        <taxon>Spermatophyta</taxon>
        <taxon>Magnoliopsida</taxon>
        <taxon>eudicotyledons</taxon>
        <taxon>Gunneridae</taxon>
        <taxon>Pentapetalae</taxon>
        <taxon>Santalales</taxon>
        <taxon>Balanophoraceae</taxon>
        <taxon>Rhopalocnemis</taxon>
    </lineage>
</organism>
<dbReference type="InterPro" id="IPR014722">
    <property type="entry name" value="Rib_uL2_dom2"/>
</dbReference>
<comment type="similarity">
    <text evidence="1">Belongs to the universal ribosomal protein uL2 family.</text>
</comment>
<dbReference type="Gene3D" id="2.30.30.30">
    <property type="match status" value="1"/>
</dbReference>
<dbReference type="InterPro" id="IPR008991">
    <property type="entry name" value="Translation_prot_SH3-like_sf"/>
</dbReference>
<dbReference type="AlphaFoldDB" id="A0A3Q8R1F2"/>
<dbReference type="GO" id="GO:0003735">
    <property type="term" value="F:structural constituent of ribosome"/>
    <property type="evidence" value="ECO:0007669"/>
    <property type="project" value="InterPro"/>
</dbReference>
<feature type="domain" description="Large ribosomal subunit protein uL2 C-terminal" evidence="4">
    <location>
        <begin position="66"/>
        <end position="174"/>
    </location>
</feature>
<protein>
    <submittedName>
        <fullName evidence="5">Ribosomal protein L2</fullName>
    </submittedName>
</protein>
<dbReference type="InterPro" id="IPR022669">
    <property type="entry name" value="Ribosomal_uL2_C"/>
</dbReference>
<dbReference type="GO" id="GO:1990904">
    <property type="term" value="C:ribonucleoprotein complex"/>
    <property type="evidence" value="ECO:0007669"/>
    <property type="project" value="UniProtKB-KW"/>
</dbReference>
<sequence length="175" mass="20995">MLNIINNKFFQIKLNIYMPKLKQKIININQYKKIVLIKYYKLLNAYICLIYNGNGKKFFLIYKNNFLIGNLIFIKYIINIPLGEQIKNIELKKNKGSQLTRIFYTKSKIILKNYKWVLIKLPSNKLKLISKNCLSIIKKKKNNYLYNIKFKYLFIKKKKNVRNSAMNPTDQLKIN</sequence>
<keyword evidence="3" id="KW-0687">Ribonucleoprotein</keyword>
<dbReference type="GO" id="GO:0006412">
    <property type="term" value="P:translation"/>
    <property type="evidence" value="ECO:0007669"/>
    <property type="project" value="InterPro"/>
</dbReference>
<evidence type="ECO:0000256" key="3">
    <source>
        <dbReference type="ARBA" id="ARBA00023274"/>
    </source>
</evidence>
<keyword evidence="5" id="KW-0934">Plastid</keyword>
<proteinExistence type="inferred from homology"/>
<keyword evidence="2 5" id="KW-0689">Ribosomal protein</keyword>
<dbReference type="GO" id="GO:0005840">
    <property type="term" value="C:ribosome"/>
    <property type="evidence" value="ECO:0007669"/>
    <property type="project" value="UniProtKB-KW"/>
</dbReference>
<name>A0A3Q8R1F2_9MAGN</name>
<accession>A0A3Q8R1F2</accession>